<keyword evidence="4" id="KW-1185">Reference proteome</keyword>
<dbReference type="Proteomes" id="UP001160550">
    <property type="component" value="Unassembled WGS sequence"/>
</dbReference>
<dbReference type="CDD" id="cd08899">
    <property type="entry name" value="SRPBCC_CalC_Aha1-like_6"/>
    <property type="match status" value="1"/>
</dbReference>
<accession>A0ABT6MTQ1</accession>
<proteinExistence type="inferred from homology"/>
<sequence length="162" mass="18323">MNPKPTGYVRGNDLILVRTVQAPVEDVWASLTRAERTALWFGPWEGRAGPGEVVRLQLVHENGQPWTDLAIEECEPPRRLVVRMQDDSGVWRIELTLRQAGPATELRLVQPLGDWTLAGDIGPGWEYYLDMLVAAREGKALPSFDDYYPALKAHYLESRRIA</sequence>
<evidence type="ECO:0000313" key="3">
    <source>
        <dbReference type="EMBL" id="MDH7453828.1"/>
    </source>
</evidence>
<organism evidence="3 4">
    <name type="scientific">Luteimonas composti</name>
    <dbReference type="NCBI Taxonomy" id="398257"/>
    <lineage>
        <taxon>Bacteria</taxon>
        <taxon>Pseudomonadati</taxon>
        <taxon>Pseudomonadota</taxon>
        <taxon>Gammaproteobacteria</taxon>
        <taxon>Lysobacterales</taxon>
        <taxon>Lysobacteraceae</taxon>
        <taxon>Luteimonas</taxon>
    </lineage>
</organism>
<dbReference type="InterPro" id="IPR023393">
    <property type="entry name" value="START-like_dom_sf"/>
</dbReference>
<dbReference type="InterPro" id="IPR013538">
    <property type="entry name" value="ASHA1/2-like_C"/>
</dbReference>
<evidence type="ECO:0000256" key="1">
    <source>
        <dbReference type="ARBA" id="ARBA00006817"/>
    </source>
</evidence>
<protein>
    <submittedName>
        <fullName evidence="3">SRPBCC family protein</fullName>
    </submittedName>
</protein>
<dbReference type="Pfam" id="PF08327">
    <property type="entry name" value="AHSA1"/>
    <property type="match status" value="1"/>
</dbReference>
<evidence type="ECO:0000259" key="2">
    <source>
        <dbReference type="Pfam" id="PF08327"/>
    </source>
</evidence>
<comment type="similarity">
    <text evidence="1">Belongs to the AHA1 family.</text>
</comment>
<gene>
    <name evidence="3" type="ORF">QF205_12230</name>
</gene>
<comment type="caution">
    <text evidence="3">The sequence shown here is derived from an EMBL/GenBank/DDBJ whole genome shotgun (WGS) entry which is preliminary data.</text>
</comment>
<reference evidence="3" key="2">
    <citation type="submission" date="2023-04" db="EMBL/GenBank/DDBJ databases">
        <authorList>
            <person name="Sun J.-Q."/>
        </authorList>
    </citation>
    <scope>NUCLEOTIDE SEQUENCE</scope>
    <source>
        <strain evidence="3">CC-YY355</strain>
    </source>
</reference>
<dbReference type="RefSeq" id="WP_280943039.1">
    <property type="nucleotide sequence ID" value="NZ_JARYGX010000023.1"/>
</dbReference>
<dbReference type="SUPFAM" id="SSF55961">
    <property type="entry name" value="Bet v1-like"/>
    <property type="match status" value="1"/>
</dbReference>
<feature type="domain" description="Activator of Hsp90 ATPase homologue 1/2-like C-terminal" evidence="2">
    <location>
        <begin position="22"/>
        <end position="134"/>
    </location>
</feature>
<reference evidence="3" key="1">
    <citation type="journal article" date="2007" name="Int. J. Syst. Evol. Microbiol.">
        <title>Luteimonas composti sp. nov., a moderately thermophilic bacterium isolated from food waste.</title>
        <authorList>
            <person name="Young C.C."/>
            <person name="Kampfer P."/>
            <person name="Chen W.M."/>
            <person name="Yen W.S."/>
            <person name="Arun A.B."/>
            <person name="Lai W.A."/>
            <person name="Shen F.T."/>
            <person name="Rekha P.D."/>
            <person name="Lin K.Y."/>
            <person name="Chou J.H."/>
        </authorList>
    </citation>
    <scope>NUCLEOTIDE SEQUENCE</scope>
    <source>
        <strain evidence="3">CC-YY355</strain>
    </source>
</reference>
<evidence type="ECO:0000313" key="4">
    <source>
        <dbReference type="Proteomes" id="UP001160550"/>
    </source>
</evidence>
<dbReference type="EMBL" id="JARYGX010000023">
    <property type="protein sequence ID" value="MDH7453828.1"/>
    <property type="molecule type" value="Genomic_DNA"/>
</dbReference>
<name>A0ABT6MTQ1_9GAMM</name>
<dbReference type="Gene3D" id="3.30.530.20">
    <property type="match status" value="1"/>
</dbReference>